<feature type="transmembrane region" description="Helical" evidence="12">
    <location>
        <begin position="6"/>
        <end position="26"/>
    </location>
</feature>
<evidence type="ECO:0000256" key="6">
    <source>
        <dbReference type="ARBA" id="ARBA00022679"/>
    </source>
</evidence>
<dbReference type="InterPro" id="IPR031814">
    <property type="entry name" value="ALG11_N"/>
</dbReference>
<comment type="function">
    <text evidence="12">GDP-Man:Man(3)GlcNAc(2)-PP-Dol alpha-1,2-mannosyltransferase that operates in the biosynthetic pathway of dolichol-linked oligosaccharides, the glycan precursors employed in protein asparagine (N)-glycosylation. The assembly of dolichol-linked oligosaccharides begins on the cytosolic side of the endoplasmic reticulum membrane and finishes in its lumen. The sequential addition of sugars to dolichol pyrophosphate produces dolichol-linked oligosaccharides containing fourteen sugars, including two GlcNAcs, nine mannoses and three glucoses. Once assembled, the oligosaccharide is transferred from the lipid to nascent proteins by oligosaccharyltransferases. Catalyzes, on the cytoplasmic face of the endoplasmic reticulum, the addition of the fourth and fifth mannose residues to the dolichol-linked oligosaccharide chain, to produce Man(5)GlcNAc(2)-PP-dolichol core oligosaccharide.</text>
</comment>
<proteinExistence type="inferred from homology"/>
<dbReference type="GO" id="GO:0005789">
    <property type="term" value="C:endoplasmic reticulum membrane"/>
    <property type="evidence" value="ECO:0007669"/>
    <property type="project" value="UniProtKB-SubCell"/>
</dbReference>
<keyword evidence="8 12" id="KW-0256">Endoplasmic reticulum</keyword>
<evidence type="ECO:0000259" key="14">
    <source>
        <dbReference type="Pfam" id="PF15924"/>
    </source>
</evidence>
<protein>
    <recommendedName>
        <fullName evidence="4 12">GDP-Man:Man(3)GlcNAc(2)-PP-Dol alpha-1,2-mannosyltransferase</fullName>
        <ecNumber evidence="3 12">2.4.1.131</ecNumber>
    </recommendedName>
</protein>
<keyword evidence="6 12" id="KW-0808">Transferase</keyword>
<evidence type="ECO:0000313" key="16">
    <source>
        <dbReference type="Proteomes" id="UP000054560"/>
    </source>
</evidence>
<comment type="catalytic activity">
    <reaction evidence="11 12">
        <text>an alpha-D-Man-(1-&gt;3)-[alpha-D-Man-(1-&gt;6)]-beta-D-Man-(1-&gt;4)-beta-D-GlcNAc-(1-&gt;4)-alpha-D-GlcNAc-diphospho-di-trans,poly-cis-dolichol + 2 GDP-alpha-D-mannose = an alpha-D-Man-(1-&gt;2)-alpha-D-Man-(1-&gt;2)-alpha-D-Man-(1-&gt;3)-[alpha-D-Man-(1-&gt;6)]-beta-D-Man-(1-&gt;4)-beta-D-GlcNAc-(1-&gt;4)-alpha-D-GlcNAc-diphospho-di-trans,poly-cis-dolichol + 2 GDP + 2 H(+)</text>
        <dbReference type="Rhea" id="RHEA:29523"/>
        <dbReference type="Rhea" id="RHEA-COMP:19515"/>
        <dbReference type="Rhea" id="RHEA-COMP:19516"/>
        <dbReference type="ChEBI" id="CHEBI:15378"/>
        <dbReference type="ChEBI" id="CHEBI:57527"/>
        <dbReference type="ChEBI" id="CHEBI:58189"/>
        <dbReference type="ChEBI" id="CHEBI:132511"/>
        <dbReference type="ChEBI" id="CHEBI:132515"/>
        <dbReference type="EC" id="2.4.1.131"/>
    </reaction>
    <physiologicalReaction direction="left-to-right" evidence="11 12">
        <dbReference type="Rhea" id="RHEA:29524"/>
    </physiologicalReaction>
</comment>
<keyword evidence="5 12" id="KW-0328">Glycosyltransferase</keyword>
<dbReference type="EC" id="2.4.1.131" evidence="3 12"/>
<evidence type="ECO:0000256" key="10">
    <source>
        <dbReference type="ARBA" id="ARBA00023136"/>
    </source>
</evidence>
<dbReference type="Pfam" id="PF00534">
    <property type="entry name" value="Glycos_transf_1"/>
    <property type="match status" value="1"/>
</dbReference>
<evidence type="ECO:0000256" key="3">
    <source>
        <dbReference type="ARBA" id="ARBA00012645"/>
    </source>
</evidence>
<dbReference type="eggNOG" id="KOG1387">
    <property type="taxonomic scope" value="Eukaryota"/>
</dbReference>
<dbReference type="CDD" id="cd03806">
    <property type="entry name" value="GT4_ALG11-like"/>
    <property type="match status" value="1"/>
</dbReference>
<evidence type="ECO:0000256" key="4">
    <source>
        <dbReference type="ARBA" id="ARBA00022018"/>
    </source>
</evidence>
<organism evidence="15 16">
    <name type="scientific">Sphaeroforma arctica JP610</name>
    <dbReference type="NCBI Taxonomy" id="667725"/>
    <lineage>
        <taxon>Eukaryota</taxon>
        <taxon>Ichthyosporea</taxon>
        <taxon>Ichthyophonida</taxon>
        <taxon>Sphaeroforma</taxon>
    </lineage>
</organism>
<dbReference type="InterPro" id="IPR001296">
    <property type="entry name" value="Glyco_trans_1"/>
</dbReference>
<dbReference type="STRING" id="667725.A0A0L0GET6"/>
<evidence type="ECO:0000259" key="13">
    <source>
        <dbReference type="Pfam" id="PF00534"/>
    </source>
</evidence>
<comment type="subcellular location">
    <subcellularLocation>
        <location evidence="1">Endoplasmic reticulum membrane</location>
        <topology evidence="1">Single-pass membrane protein</topology>
    </subcellularLocation>
</comment>
<dbReference type="Pfam" id="PF15924">
    <property type="entry name" value="ALG11_N"/>
    <property type="match status" value="1"/>
</dbReference>
<dbReference type="UniPathway" id="UPA00378"/>
<keyword evidence="7 12" id="KW-0812">Transmembrane</keyword>
<dbReference type="RefSeq" id="XP_014161296.1">
    <property type="nucleotide sequence ID" value="XM_014305821.1"/>
</dbReference>
<evidence type="ECO:0000256" key="12">
    <source>
        <dbReference type="RuleBase" id="RU367051"/>
    </source>
</evidence>
<evidence type="ECO:0000256" key="1">
    <source>
        <dbReference type="ARBA" id="ARBA00004389"/>
    </source>
</evidence>
<evidence type="ECO:0000256" key="9">
    <source>
        <dbReference type="ARBA" id="ARBA00022989"/>
    </source>
</evidence>
<dbReference type="InterPro" id="IPR038013">
    <property type="entry name" value="ALG11"/>
</dbReference>
<dbReference type="PANTHER" id="PTHR45919">
    <property type="entry name" value="GDP-MAN:MAN(3)GLCNAC(2)-PP-DOL ALPHA-1,2-MANNOSYLTRANSFERASE"/>
    <property type="match status" value="1"/>
</dbReference>
<evidence type="ECO:0000256" key="7">
    <source>
        <dbReference type="ARBA" id="ARBA00022692"/>
    </source>
</evidence>
<keyword evidence="10 12" id="KW-0472">Membrane</keyword>
<feature type="domain" description="Glycosyl transferase family 1" evidence="13">
    <location>
        <begin position="284"/>
        <end position="415"/>
    </location>
</feature>
<comment type="pathway">
    <text evidence="2 12">Protein modification; protein glycosylation.</text>
</comment>
<feature type="domain" description="ALG11 mannosyltransferase N-terminal" evidence="14">
    <location>
        <begin position="49"/>
        <end position="254"/>
    </location>
</feature>
<dbReference type="AlphaFoldDB" id="A0A0L0GET6"/>
<evidence type="ECO:0000256" key="11">
    <source>
        <dbReference type="ARBA" id="ARBA00045065"/>
    </source>
</evidence>
<gene>
    <name evidence="15" type="ORF">SARC_00486</name>
</gene>
<dbReference type="SUPFAM" id="SSF53756">
    <property type="entry name" value="UDP-Glycosyltransferase/glycogen phosphorylase"/>
    <property type="match status" value="1"/>
</dbReference>
<dbReference type="GeneID" id="25900990"/>
<dbReference type="GO" id="GO:0006487">
    <property type="term" value="P:protein N-linked glycosylation"/>
    <property type="evidence" value="ECO:0007669"/>
    <property type="project" value="TreeGrafter"/>
</dbReference>
<evidence type="ECO:0000313" key="15">
    <source>
        <dbReference type="EMBL" id="KNC87394.1"/>
    </source>
</evidence>
<dbReference type="GO" id="GO:0004377">
    <property type="term" value="F:GDP-Man:Man(3)GlcNAc(2)-PP-Dol alpha-1,2-mannosyltransferase activity"/>
    <property type="evidence" value="ECO:0007669"/>
    <property type="project" value="UniProtKB-UniRule"/>
</dbReference>
<dbReference type="EMBL" id="KQ241611">
    <property type="protein sequence ID" value="KNC87394.1"/>
    <property type="molecule type" value="Genomic_DNA"/>
</dbReference>
<dbReference type="Gene3D" id="3.40.50.2000">
    <property type="entry name" value="Glycogen Phosphorylase B"/>
    <property type="match status" value="1"/>
</dbReference>
<accession>A0A0L0GET6</accession>
<dbReference type="PANTHER" id="PTHR45919:SF1">
    <property type="entry name" value="GDP-MAN:MAN(3)GLCNAC(2)-PP-DOL ALPHA-1,2-MANNOSYLTRANSFERASE"/>
    <property type="match status" value="1"/>
</dbReference>
<keyword evidence="9 12" id="KW-1133">Transmembrane helix</keyword>
<sequence>MDGLYHAALLLPALTVIILAVCLYQYKRLKQRCKAKRQERQRRNPGLVMVGLFHPYCNAGGGGERVLWCAVRAIQRQYTHASIVVYTGDTDSNGVDILRKAKKAFGVSPLRPVEFVFLEKRHWVEAKRYPVFTLLGQSIGSIILGWEAMQKCVPDIYIDTMGYAFTYPLFRLLCDCKVGAYVHYPTISTDMLTKVQNREAAHNNRGTVSRSAVLSKGKETYYKAFVYLYRLVGGLANVVMVNSTWTFDNIDTIWNTREGVTSIVYPPCDTVGFEALPLTERRVPNKIISVAQFRPEKDHELQIRALDQYLRENPLAKENDTKLYMIGGCRNEDDENRVRNLKLLADSLSISQYISFKTNVTYSELKDHLATAQVGMHTMWNEHFGIGVVEYLAAGVIALAHDTAGPKFDIVLEEFQGKGPCGYRASTQGQYAQQLKHILLDMGDAERQVVQTVARASVSHRFSEDMFDKKFLERLREIL</sequence>
<reference evidence="15 16" key="1">
    <citation type="submission" date="2011-02" db="EMBL/GenBank/DDBJ databases">
        <title>The Genome Sequence of Sphaeroforma arctica JP610.</title>
        <authorList>
            <consortium name="The Broad Institute Genome Sequencing Platform"/>
            <person name="Russ C."/>
            <person name="Cuomo C."/>
            <person name="Young S.K."/>
            <person name="Zeng Q."/>
            <person name="Gargeya S."/>
            <person name="Alvarado L."/>
            <person name="Berlin A."/>
            <person name="Chapman S.B."/>
            <person name="Chen Z."/>
            <person name="Freedman E."/>
            <person name="Gellesch M."/>
            <person name="Goldberg J."/>
            <person name="Griggs A."/>
            <person name="Gujja S."/>
            <person name="Heilman E."/>
            <person name="Heiman D."/>
            <person name="Howarth C."/>
            <person name="Mehta T."/>
            <person name="Neiman D."/>
            <person name="Pearson M."/>
            <person name="Roberts A."/>
            <person name="Saif S."/>
            <person name="Shea T."/>
            <person name="Shenoy N."/>
            <person name="Sisk P."/>
            <person name="Stolte C."/>
            <person name="Sykes S."/>
            <person name="White J."/>
            <person name="Yandava C."/>
            <person name="Burger G."/>
            <person name="Gray M.W."/>
            <person name="Holland P.W.H."/>
            <person name="King N."/>
            <person name="Lang F.B.F."/>
            <person name="Roger A.J."/>
            <person name="Ruiz-Trillo I."/>
            <person name="Haas B."/>
            <person name="Nusbaum C."/>
            <person name="Birren B."/>
        </authorList>
    </citation>
    <scope>NUCLEOTIDE SEQUENCE [LARGE SCALE GENOMIC DNA]</scope>
    <source>
        <strain evidence="15 16">JP610</strain>
    </source>
</reference>
<name>A0A0L0GET6_9EUKA</name>
<evidence type="ECO:0000256" key="8">
    <source>
        <dbReference type="ARBA" id="ARBA00022824"/>
    </source>
</evidence>
<evidence type="ECO:0000256" key="2">
    <source>
        <dbReference type="ARBA" id="ARBA00004922"/>
    </source>
</evidence>
<keyword evidence="16" id="KW-1185">Reference proteome</keyword>
<evidence type="ECO:0000256" key="5">
    <source>
        <dbReference type="ARBA" id="ARBA00022676"/>
    </source>
</evidence>
<comment type="similarity">
    <text evidence="12">Belongs to the glycosyltransferase group 1 family. Glycosyltransferase 4 subfamily.</text>
</comment>
<dbReference type="OrthoDB" id="2276068at2759"/>
<dbReference type="Proteomes" id="UP000054560">
    <property type="component" value="Unassembled WGS sequence"/>
</dbReference>